<dbReference type="PANTHER" id="PTHR13504">
    <property type="entry name" value="FIDO DOMAIN-CONTAINING PROTEIN DDB_G0283145"/>
    <property type="match status" value="1"/>
</dbReference>
<evidence type="ECO:0000259" key="1">
    <source>
        <dbReference type="PROSITE" id="PS51459"/>
    </source>
</evidence>
<gene>
    <name evidence="2" type="ORF">KI810_05955</name>
</gene>
<dbReference type="Gene3D" id="1.10.3290.10">
    <property type="entry name" value="Fido-like domain"/>
    <property type="match status" value="1"/>
</dbReference>
<dbReference type="SUPFAM" id="SSF140931">
    <property type="entry name" value="Fic-like"/>
    <property type="match status" value="1"/>
</dbReference>
<protein>
    <submittedName>
        <fullName evidence="2">Fic family protein</fullName>
    </submittedName>
</protein>
<dbReference type="PANTHER" id="PTHR13504:SF38">
    <property type="entry name" value="FIDO DOMAIN-CONTAINING PROTEIN"/>
    <property type="match status" value="1"/>
</dbReference>
<name>A0ABS5SDB3_9BACT</name>
<organism evidence="2 3">
    <name type="scientific">Geomobilimonas luticola</name>
    <dbReference type="NCBI Taxonomy" id="1114878"/>
    <lineage>
        <taxon>Bacteria</taxon>
        <taxon>Pseudomonadati</taxon>
        <taxon>Thermodesulfobacteriota</taxon>
        <taxon>Desulfuromonadia</taxon>
        <taxon>Geobacterales</taxon>
        <taxon>Geobacteraceae</taxon>
        <taxon>Geomobilimonas</taxon>
    </lineage>
</organism>
<dbReference type="Pfam" id="PF02661">
    <property type="entry name" value="Fic"/>
    <property type="match status" value="1"/>
</dbReference>
<dbReference type="Proteomes" id="UP000756860">
    <property type="component" value="Unassembled WGS sequence"/>
</dbReference>
<comment type="caution">
    <text evidence="2">The sequence shown here is derived from an EMBL/GenBank/DDBJ whole genome shotgun (WGS) entry which is preliminary data.</text>
</comment>
<reference evidence="2 3" key="1">
    <citation type="submission" date="2021-05" db="EMBL/GenBank/DDBJ databases">
        <title>The draft genome of Geobacter luticola JCM 17780.</title>
        <authorList>
            <person name="Xu Z."/>
            <person name="Masuda Y."/>
            <person name="Itoh H."/>
            <person name="Senoo K."/>
        </authorList>
    </citation>
    <scope>NUCLEOTIDE SEQUENCE [LARGE SCALE GENOMIC DNA]</scope>
    <source>
        <strain evidence="2 3">JCM 17780</strain>
    </source>
</reference>
<dbReference type="PROSITE" id="PS51459">
    <property type="entry name" value="FIDO"/>
    <property type="match status" value="1"/>
</dbReference>
<feature type="domain" description="Fido" evidence="1">
    <location>
        <begin position="360"/>
        <end position="504"/>
    </location>
</feature>
<keyword evidence="3" id="KW-1185">Reference proteome</keyword>
<dbReference type="RefSeq" id="WP_214174523.1">
    <property type="nucleotide sequence ID" value="NZ_JAHCVK010000001.1"/>
</dbReference>
<evidence type="ECO:0000313" key="2">
    <source>
        <dbReference type="EMBL" id="MBT0652591.1"/>
    </source>
</evidence>
<proteinExistence type="predicted"/>
<evidence type="ECO:0000313" key="3">
    <source>
        <dbReference type="Proteomes" id="UP000756860"/>
    </source>
</evidence>
<dbReference type="InterPro" id="IPR036597">
    <property type="entry name" value="Fido-like_dom_sf"/>
</dbReference>
<accession>A0ABS5SDB3</accession>
<dbReference type="InterPro" id="IPR003812">
    <property type="entry name" value="Fido"/>
</dbReference>
<dbReference type="EMBL" id="JAHCVK010000001">
    <property type="protein sequence ID" value="MBT0652591.1"/>
    <property type="molecule type" value="Genomic_DNA"/>
</dbReference>
<sequence>MATTPAQRRLADALTALKRLQDDGKTAIKSSDLSRMQRESLVKNGFLRPIVKGWYMPCRPGEETGDSTPWYAAMRDFIQGYCTERFGEQWHVSAEYSLFLHSGKTITPQQVVVHSPLGQNGLLKLPDNCSILDYKAKDFVPAAKIQMVERIRVLTLAVALVRVPEAFFTTYAQDAHIALHQLRDASDLNRELLEGGHSIVAGRLVGALRASGREELADNVLATMRAAGYVVNETNPFSVAPPALAFTRAQSPYVLRMRLMWQAMRETVSGCFPPEPGIPSDIEKFMDVVEENYKTDAYHSLSIEGYRVTPELIQKVATGDWNPDSNDSDAEMKNAMAAHGYWLAHNEVKNTIRSILIGANPGAVFRQDHASWYRKLFSPNVDAGFLKPADLAGYRTDKVFIRGATHVPPSQDAVRDMMPELCDLLEAEPSAAVRAVLGHFLFVYIHPYFDGNGRLGRFLMNAMLASGGYPWTVIRIEQRSNYMAALEAASSRGEIKPFAEFIARSTPLH</sequence>
<dbReference type="InterPro" id="IPR040198">
    <property type="entry name" value="Fido_containing"/>
</dbReference>